<dbReference type="STRING" id="264697.ABE28_015105"/>
<dbReference type="GO" id="GO:0009986">
    <property type="term" value="C:cell surface"/>
    <property type="evidence" value="ECO:0007669"/>
    <property type="project" value="UniProtKB-SubCell"/>
</dbReference>
<evidence type="ECO:0000313" key="5">
    <source>
        <dbReference type="Proteomes" id="UP000077926"/>
    </source>
</evidence>
<dbReference type="Proteomes" id="UP000077926">
    <property type="component" value="Chromosome"/>
</dbReference>
<dbReference type="AlphaFoldDB" id="A0A1B3XR87"/>
<dbReference type="InterPro" id="IPR016977">
    <property type="entry name" value="ComGF"/>
</dbReference>
<keyword evidence="2" id="KW-0178">Competence</keyword>
<dbReference type="KEGG" id="bmur:ABE28_015105"/>
<reference evidence="4 5" key="1">
    <citation type="submission" date="2016-08" db="EMBL/GenBank/DDBJ databases">
        <title>Complete genome sequence of Bacillus muralis G25-68, a strain with toxicity to nematodes.</title>
        <authorList>
            <person name="Zheng Z."/>
        </authorList>
    </citation>
    <scope>NUCLEOTIDE SEQUENCE [LARGE SCALE GENOMIC DNA]</scope>
    <source>
        <strain evidence="4 5">G25-68</strain>
    </source>
</reference>
<dbReference type="NCBIfam" id="TIGR02532">
    <property type="entry name" value="IV_pilin_GFxxxE"/>
    <property type="match status" value="1"/>
</dbReference>
<dbReference type="Pfam" id="PF15980">
    <property type="entry name" value="ComGF"/>
    <property type="match status" value="1"/>
</dbReference>
<keyword evidence="5" id="KW-1185">Reference proteome</keyword>
<dbReference type="EMBL" id="CP017080">
    <property type="protein sequence ID" value="AOH55687.1"/>
    <property type="molecule type" value="Genomic_DNA"/>
</dbReference>
<comment type="subcellular location">
    <subcellularLocation>
        <location evidence="1">Cell surface</location>
    </subcellularLocation>
</comment>
<dbReference type="InterPro" id="IPR012902">
    <property type="entry name" value="N_methyl_site"/>
</dbReference>
<evidence type="ECO:0000313" key="4">
    <source>
        <dbReference type="EMBL" id="AOH55687.1"/>
    </source>
</evidence>
<evidence type="ECO:0000256" key="1">
    <source>
        <dbReference type="ARBA" id="ARBA00004241"/>
    </source>
</evidence>
<dbReference type="GO" id="GO:0030420">
    <property type="term" value="P:establishment of competence for transformation"/>
    <property type="evidence" value="ECO:0007669"/>
    <property type="project" value="UniProtKB-KW"/>
</dbReference>
<evidence type="ECO:0000256" key="2">
    <source>
        <dbReference type="ARBA" id="ARBA00023287"/>
    </source>
</evidence>
<gene>
    <name evidence="4" type="ORF">ABE28_015105</name>
</gene>
<dbReference type="RefSeq" id="WP_064463336.1">
    <property type="nucleotide sequence ID" value="NZ_CP017080.1"/>
</dbReference>
<dbReference type="NCBIfam" id="NF041002">
    <property type="entry name" value="pilin_ComGF"/>
    <property type="match status" value="1"/>
</dbReference>
<proteinExistence type="predicted"/>
<dbReference type="OrthoDB" id="2361316at2"/>
<dbReference type="Pfam" id="PF07963">
    <property type="entry name" value="N_methyl"/>
    <property type="match status" value="1"/>
</dbReference>
<keyword evidence="3" id="KW-0472">Membrane</keyword>
<organism evidence="4 5">
    <name type="scientific">Peribacillus muralis</name>
    <dbReference type="NCBI Taxonomy" id="264697"/>
    <lineage>
        <taxon>Bacteria</taxon>
        <taxon>Bacillati</taxon>
        <taxon>Bacillota</taxon>
        <taxon>Bacilli</taxon>
        <taxon>Bacillales</taxon>
        <taxon>Bacillaceae</taxon>
        <taxon>Peribacillus</taxon>
    </lineage>
</organism>
<sequence length="159" mass="18558">MKMRQEEVKPFVILRQNDGFTMIEMLFSLLILLIISLFVLQLFSIIQTQVGAIDKLHPKEWEVFTMQMQQEVRSSKFQDVAGNRLYLLTGEKLSFIEQYEDKVRRRVDGMGHEVILQNISRFKVEKDGGVIILEITDKAGTTFSRSFHPYLKNVQEADE</sequence>
<accession>A0A1B3XR87</accession>
<feature type="transmembrane region" description="Helical" evidence="3">
    <location>
        <begin position="21"/>
        <end position="43"/>
    </location>
</feature>
<name>A0A1B3XR87_9BACI</name>
<evidence type="ECO:0000256" key="3">
    <source>
        <dbReference type="SAM" id="Phobius"/>
    </source>
</evidence>
<protein>
    <recommendedName>
        <fullName evidence="6">Competence protein ComGF</fullName>
    </recommendedName>
</protein>
<keyword evidence="3" id="KW-0812">Transmembrane</keyword>
<keyword evidence="3" id="KW-1133">Transmembrane helix</keyword>
<evidence type="ECO:0008006" key="6">
    <source>
        <dbReference type="Google" id="ProtNLM"/>
    </source>
</evidence>